<organism evidence="2 3">
    <name type="scientific">Halalkalibacter oceani</name>
    <dbReference type="NCBI Taxonomy" id="1653776"/>
    <lineage>
        <taxon>Bacteria</taxon>
        <taxon>Bacillati</taxon>
        <taxon>Bacillota</taxon>
        <taxon>Bacilli</taxon>
        <taxon>Bacillales</taxon>
        <taxon>Bacillaceae</taxon>
        <taxon>Halalkalibacter</taxon>
    </lineage>
</organism>
<dbReference type="RefSeq" id="WP_251223676.1">
    <property type="nucleotide sequence ID" value="NZ_JAMBOL010000010.1"/>
</dbReference>
<evidence type="ECO:0000259" key="1">
    <source>
        <dbReference type="PROSITE" id="PS51186"/>
    </source>
</evidence>
<dbReference type="InterPro" id="IPR000182">
    <property type="entry name" value="GNAT_dom"/>
</dbReference>
<dbReference type="GO" id="GO:0016747">
    <property type="term" value="F:acyltransferase activity, transferring groups other than amino-acyl groups"/>
    <property type="evidence" value="ECO:0007669"/>
    <property type="project" value="InterPro"/>
</dbReference>
<comment type="caution">
    <text evidence="2">The sequence shown here is derived from an EMBL/GenBank/DDBJ whole genome shotgun (WGS) entry which is preliminary data.</text>
</comment>
<dbReference type="Proteomes" id="UP001139179">
    <property type="component" value="Unassembled WGS sequence"/>
</dbReference>
<dbReference type="SUPFAM" id="SSF55729">
    <property type="entry name" value="Acyl-CoA N-acyltransferases (Nat)"/>
    <property type="match status" value="1"/>
</dbReference>
<evidence type="ECO:0000313" key="3">
    <source>
        <dbReference type="Proteomes" id="UP001139179"/>
    </source>
</evidence>
<dbReference type="CDD" id="cd04301">
    <property type="entry name" value="NAT_SF"/>
    <property type="match status" value="1"/>
</dbReference>
<dbReference type="PROSITE" id="PS51186">
    <property type="entry name" value="GNAT"/>
    <property type="match status" value="1"/>
</dbReference>
<protein>
    <submittedName>
        <fullName evidence="2">GNAT family N-acetyltransferase</fullName>
    </submittedName>
</protein>
<evidence type="ECO:0000313" key="2">
    <source>
        <dbReference type="EMBL" id="MCM3714909.1"/>
    </source>
</evidence>
<proteinExistence type="predicted"/>
<accession>A0A9X2DPW9</accession>
<dbReference type="PANTHER" id="PTHR43072:SF52">
    <property type="entry name" value="GCN5-RELATED N-ACETYLTRANSFERASE"/>
    <property type="match status" value="1"/>
</dbReference>
<dbReference type="PANTHER" id="PTHR43072">
    <property type="entry name" value="N-ACETYLTRANSFERASE"/>
    <property type="match status" value="1"/>
</dbReference>
<dbReference type="InterPro" id="IPR016181">
    <property type="entry name" value="Acyl_CoA_acyltransferase"/>
</dbReference>
<dbReference type="Gene3D" id="3.40.630.30">
    <property type="match status" value="1"/>
</dbReference>
<dbReference type="EMBL" id="JAMBOL010000010">
    <property type="protein sequence ID" value="MCM3714909.1"/>
    <property type="molecule type" value="Genomic_DNA"/>
</dbReference>
<sequence>MANQVQDKPLIWSFAANDQTKVTLRPVVKGDASAIIASAAGIVSQGTYLQKERVHTLAEEEAFIEQIDRKDNMYIVVEIGGAVQGVARVLRGELAMKRHTGLYRMWLDDSAQGKGIGKKVLDYTLAWCRQHRLHKLCLTVFSTNEVARRLYEKSGFVTEGVQKDQVWLEDHFADEMFMAYFFDESSTTFK</sequence>
<keyword evidence="3" id="KW-1185">Reference proteome</keyword>
<feature type="domain" description="N-acetyltransferase" evidence="1">
    <location>
        <begin position="22"/>
        <end position="183"/>
    </location>
</feature>
<dbReference type="AlphaFoldDB" id="A0A9X2DPW9"/>
<name>A0A9X2DPW9_9BACI</name>
<gene>
    <name evidence="2" type="ORF">M3202_12545</name>
</gene>
<dbReference type="Pfam" id="PF00583">
    <property type="entry name" value="Acetyltransf_1"/>
    <property type="match status" value="1"/>
</dbReference>
<reference evidence="2" key="1">
    <citation type="submission" date="2022-05" db="EMBL/GenBank/DDBJ databases">
        <title>Comparative Genomics of Spacecraft Associated Microbes.</title>
        <authorList>
            <person name="Tran M.T."/>
            <person name="Wright A."/>
            <person name="Seuylemezian A."/>
            <person name="Eisen J."/>
            <person name="Coil D."/>
        </authorList>
    </citation>
    <scope>NUCLEOTIDE SEQUENCE</scope>
    <source>
        <strain evidence="2">214.1.1</strain>
    </source>
</reference>